<keyword evidence="4 6" id="KW-0862">Zinc</keyword>
<dbReference type="OrthoDB" id="9805101at2"/>
<accession>A0A2Z3HB72</accession>
<evidence type="ECO:0000313" key="7">
    <source>
        <dbReference type="EMBL" id="AWM40205.1"/>
    </source>
</evidence>
<dbReference type="EMBL" id="CP025958">
    <property type="protein sequence ID" value="AWM40205.1"/>
    <property type="molecule type" value="Genomic_DNA"/>
</dbReference>
<dbReference type="InterPro" id="IPR018752">
    <property type="entry name" value="DabA"/>
</dbReference>
<keyword evidence="5 6" id="KW-0472">Membrane</keyword>
<dbReference type="Proteomes" id="UP000245802">
    <property type="component" value="Chromosome"/>
</dbReference>
<dbReference type="KEGG" id="gog:C1280_26505"/>
<organism evidence="7 8">
    <name type="scientific">Gemmata obscuriglobus</name>
    <dbReference type="NCBI Taxonomy" id="114"/>
    <lineage>
        <taxon>Bacteria</taxon>
        <taxon>Pseudomonadati</taxon>
        <taxon>Planctomycetota</taxon>
        <taxon>Planctomycetia</taxon>
        <taxon>Gemmatales</taxon>
        <taxon>Gemmataceae</taxon>
        <taxon>Gemmata</taxon>
    </lineage>
</organism>
<keyword evidence="1 6" id="KW-0813">Transport</keyword>
<comment type="subcellular location">
    <subcellularLocation>
        <location evidence="6">Cell membrane</location>
        <topology evidence="6">Peripheral membrane protein</topology>
    </subcellularLocation>
</comment>
<evidence type="ECO:0000313" key="8">
    <source>
        <dbReference type="Proteomes" id="UP000245802"/>
    </source>
</evidence>
<keyword evidence="2 6" id="KW-1003">Cell membrane</keyword>
<dbReference type="HAMAP" id="MF_01871">
    <property type="entry name" value="DabA"/>
    <property type="match status" value="1"/>
</dbReference>
<sequence length="1062" mass="115441">MNNGPIQHAARRHANCVPHYPHTPIYAQASTLVVVKDLHHPDHAPRDGHTSTPADRFRAAVEHGAHLLPAQGPINVFIHHNTLHAFEALPFETAVAHGAAVFGCEPYLTEARYRDALAKGRIRFSDLREVLADDLGGLALAPVKPHGTRLDLRLAMLQYPLAGGTADELRWLIAETDALTRVRPEASAAARGRLVSETRRWVMRDLRGRNGTNPAWMRDLFARFGLAGIETWPEATWEAFALEALWALCREGARATADTQAPAPPPIRHRDLLLRAGAADTDLWVHDVLTRFTAAFLDQGVSHWPLPGRELGYFKSFCALYSHSGGPPDRWMAGLPAEARALLAAGTDPAAAACDALAALGVPESEWDAFVGATLLPLRGWAGMVHQVETRGDRVALPVPGGSLVEFVAVRLLLEKHAAAYAARESLGDTGPLARLRERLRAAAKPGGPRGEDERAFPVFQLAQLLGWGAGELAALGPDGWAALFAEVDGFPALARRRAFHLAYERRFREQCLDALALHAPQKPRGPRFQAITCLDEREESFRRHLEEVAPDCETFGAAGFFAVPMYYKGAGDAHFVPLCPIVLTPAHWVEERPTGAEEEKARRLKQTRRLLGSVSHRAHVGTRTFAVGALLTATLGVLASVPLVLRILFPRLTARLRGRLGKFVAREPGTALRLERAPECAPAGAPGHLGFTVPEMATQAERLLRDIGLVDGFARLVFVIGHGSNSFNNPHKSAYDCGACGGSPGAPNGRAAAAILNDARVRARLAQNGIAIPAETWFVGGYHNTCDDSVTLLDTEGVPDTHRDALRAAGRDIEQTCARNAHERCRRFMSAPLTLSPQDALRHVEGRSEDLAQTRPELGHATNALCVVGRRERTRGLFLDRRAFLTAYDPTRDDAHGTVLARTMAAVFPVCGGINLEYFFSHVDSPGYGCGTKLPHNITALLGVMDGAASDLRTGLPWQMVEIHEPVRLLIVCETTVDIMQKVLDGNPMGRSMTENGWVQLAVLSPTDNTLKVFRDGAFRDYAPTADALPAAASSADWYRGWREHLEFAEIAPGAAGVEHV</sequence>
<dbReference type="AlphaFoldDB" id="A0A2Z3HB72"/>
<evidence type="ECO:0000256" key="5">
    <source>
        <dbReference type="ARBA" id="ARBA00023136"/>
    </source>
</evidence>
<keyword evidence="8" id="KW-1185">Reference proteome</keyword>
<comment type="cofactor">
    <cofactor evidence="6">
        <name>Zn(2+)</name>
        <dbReference type="ChEBI" id="CHEBI:29105"/>
    </cofactor>
</comment>
<dbReference type="PANTHER" id="PTHR38344">
    <property type="entry name" value="UPF0753 PROTEIN AQ_863"/>
    <property type="match status" value="1"/>
</dbReference>
<dbReference type="PANTHER" id="PTHR38344:SF1">
    <property type="entry name" value="INORGANIC CARBON TRANSPORTER SUBUNIT DABA-RELATED"/>
    <property type="match status" value="1"/>
</dbReference>
<comment type="function">
    <text evidence="6">Part of an energy-coupled inorganic carbon pump.</text>
</comment>
<feature type="binding site" evidence="6">
    <location>
        <position position="738"/>
    </location>
    <ligand>
        <name>Zn(2+)</name>
        <dbReference type="ChEBI" id="CHEBI:29105"/>
    </ligand>
</feature>
<keyword evidence="3 6" id="KW-0479">Metal-binding</keyword>
<gene>
    <name evidence="6" type="primary">dabA</name>
    <name evidence="7" type="ORF">C1280_26505</name>
</gene>
<evidence type="ECO:0000256" key="6">
    <source>
        <dbReference type="HAMAP-Rule" id="MF_01871"/>
    </source>
</evidence>
<dbReference type="GO" id="GO:0005886">
    <property type="term" value="C:plasma membrane"/>
    <property type="evidence" value="ECO:0007669"/>
    <property type="project" value="UniProtKB-SubCell"/>
</dbReference>
<name>A0A2Z3HB72_9BACT</name>
<evidence type="ECO:0000256" key="2">
    <source>
        <dbReference type="ARBA" id="ARBA00022475"/>
    </source>
</evidence>
<evidence type="ECO:0000256" key="3">
    <source>
        <dbReference type="ARBA" id="ARBA00022723"/>
    </source>
</evidence>
<feature type="binding site" evidence="6">
    <location>
        <position position="534"/>
    </location>
    <ligand>
        <name>Zn(2+)</name>
        <dbReference type="ChEBI" id="CHEBI:29105"/>
    </ligand>
</feature>
<proteinExistence type="inferred from homology"/>
<protein>
    <recommendedName>
        <fullName evidence="6">Probable inorganic carbon transporter subunit DabA</fullName>
    </recommendedName>
</protein>
<comment type="subunit">
    <text evidence="6">Forms a complex with DabB.</text>
</comment>
<comment type="similarity">
    <text evidence="6">Belongs to the inorganic carbon transporter (TC 9.A.2) DabA family.</text>
</comment>
<feature type="binding site" evidence="6">
    <location>
        <position position="723"/>
    </location>
    <ligand>
        <name>Zn(2+)</name>
        <dbReference type="ChEBI" id="CHEBI:29105"/>
    </ligand>
</feature>
<evidence type="ECO:0000256" key="1">
    <source>
        <dbReference type="ARBA" id="ARBA00022448"/>
    </source>
</evidence>
<evidence type="ECO:0000256" key="4">
    <source>
        <dbReference type="ARBA" id="ARBA00022833"/>
    </source>
</evidence>
<dbReference type="Pfam" id="PF10070">
    <property type="entry name" value="DabA"/>
    <property type="match status" value="1"/>
</dbReference>
<feature type="binding site" evidence="6">
    <location>
        <position position="536"/>
    </location>
    <ligand>
        <name>Zn(2+)</name>
        <dbReference type="ChEBI" id="CHEBI:29105"/>
    </ligand>
</feature>
<reference evidence="7 8" key="1">
    <citation type="submission" date="2018-01" db="EMBL/GenBank/DDBJ databases">
        <title>G. obscuriglobus.</title>
        <authorList>
            <person name="Franke J."/>
            <person name="Blomberg W."/>
            <person name="Selmecki A."/>
        </authorList>
    </citation>
    <scope>NUCLEOTIDE SEQUENCE [LARGE SCALE GENOMIC DNA]</scope>
    <source>
        <strain evidence="7 8">DSM 5831</strain>
    </source>
</reference>
<dbReference type="GO" id="GO:0008270">
    <property type="term" value="F:zinc ion binding"/>
    <property type="evidence" value="ECO:0007669"/>
    <property type="project" value="UniProtKB-UniRule"/>
</dbReference>